<keyword evidence="2" id="KW-1185">Reference proteome</keyword>
<dbReference type="Proteomes" id="UP001164539">
    <property type="component" value="Chromosome 2"/>
</dbReference>
<evidence type="ECO:0000313" key="1">
    <source>
        <dbReference type="EMBL" id="KAJ4726537.1"/>
    </source>
</evidence>
<name>A0ACC1YSW8_MELAZ</name>
<organism evidence="1 2">
    <name type="scientific">Melia azedarach</name>
    <name type="common">Chinaberry tree</name>
    <dbReference type="NCBI Taxonomy" id="155640"/>
    <lineage>
        <taxon>Eukaryota</taxon>
        <taxon>Viridiplantae</taxon>
        <taxon>Streptophyta</taxon>
        <taxon>Embryophyta</taxon>
        <taxon>Tracheophyta</taxon>
        <taxon>Spermatophyta</taxon>
        <taxon>Magnoliopsida</taxon>
        <taxon>eudicotyledons</taxon>
        <taxon>Gunneridae</taxon>
        <taxon>Pentapetalae</taxon>
        <taxon>rosids</taxon>
        <taxon>malvids</taxon>
        <taxon>Sapindales</taxon>
        <taxon>Meliaceae</taxon>
        <taxon>Melia</taxon>
    </lineage>
</organism>
<evidence type="ECO:0000313" key="2">
    <source>
        <dbReference type="Proteomes" id="UP001164539"/>
    </source>
</evidence>
<gene>
    <name evidence="1" type="ORF">OWV82_005229</name>
</gene>
<protein>
    <submittedName>
        <fullName evidence="1">SH2 domain protein A</fullName>
    </submittedName>
</protein>
<dbReference type="EMBL" id="CM051395">
    <property type="protein sequence ID" value="KAJ4726537.1"/>
    <property type="molecule type" value="Genomic_DNA"/>
</dbReference>
<reference evidence="1 2" key="1">
    <citation type="journal article" date="2023" name="Science">
        <title>Complex scaffold remodeling in plant triterpene biosynthesis.</title>
        <authorList>
            <person name="De La Pena R."/>
            <person name="Hodgson H."/>
            <person name="Liu J.C."/>
            <person name="Stephenson M.J."/>
            <person name="Martin A.C."/>
            <person name="Owen C."/>
            <person name="Harkess A."/>
            <person name="Leebens-Mack J."/>
            <person name="Jimenez L.E."/>
            <person name="Osbourn A."/>
            <person name="Sattely E.S."/>
        </authorList>
    </citation>
    <scope>NUCLEOTIDE SEQUENCE [LARGE SCALE GENOMIC DNA]</scope>
    <source>
        <strain evidence="2">cv. JPN11</strain>
        <tissue evidence="1">Leaf</tissue>
    </source>
</reference>
<proteinExistence type="predicted"/>
<sequence length="693" mass="77814">MGDNVIKSEDYSFLKDTRFKIEGEEEGFTLCFWVYLLKSATFPATLISQVDIGGTAPFLALNEKKILMLFPLISLRNGSPEPGNPTSFAAIPHASIATEFPLEKWIHVGCKVSNGSVRLHIDREIVVERSLSLSSSKDSMSNSSKKIALVGNDSQGYVHNANILPLNFSVNDHYAKDPPLQLSIDTSSASEIEEDSDGVWSIVGGKASCRRIFSLDVVLLNAFGQPVDKDMEVTASLLYADTGGLVEKTNDGEAPLLTSYDGIEFASYDRPSKILHGRASFKLKISQLSSKCDNRLFRIRFEVLKVAGFPFLETLSRPIRCISRNRTVRTCSIICKKTPAAIHPVDGSQSCGFDDGSVEIQNNTVREAKPSPSSKRVRLEQEKISAMEQPEGEYDSHPRTANEAENAFGKALDGKHENLEEVEISPSDSESTGARNSSFKSNGNSVSDLTIFKYCLGSLTERSLLLKEIATSFSDEEILEFAHQVSIYSGCSHHRYQIIIAKKLIEEGRNAWNMISQNNHRVHWDSAVFEIEEQFMKISCCSTRSLMQQDFELMRRISGCQDYLVQENFEKLWCWLYPVAFTLSRDWINTTWKSTSPKWIEGFITKEEAEHSLQGPRGLQEPGTFVLRFPTSRSWPHADAGSLIVTYVGSDYTLHHRQVSVDYIYRDMEVKPLQDLLLLEPELSRLGRIIRTH</sequence>
<accession>A0ACC1YSW8</accession>
<comment type="caution">
    <text evidence="1">The sequence shown here is derived from an EMBL/GenBank/DDBJ whole genome shotgun (WGS) entry which is preliminary data.</text>
</comment>